<dbReference type="GO" id="GO:0000160">
    <property type="term" value="P:phosphorelay signal transduction system"/>
    <property type="evidence" value="ECO:0007669"/>
    <property type="project" value="InterPro"/>
</dbReference>
<evidence type="ECO:0000313" key="3">
    <source>
        <dbReference type="EMBL" id="PWR71613.1"/>
    </source>
</evidence>
<dbReference type="GeneID" id="97550229"/>
<accession>A0A2V2N8J3</accession>
<keyword evidence="4" id="KW-1185">Reference proteome</keyword>
<reference evidence="3 4" key="1">
    <citation type="submission" date="2018-05" db="EMBL/GenBank/DDBJ databases">
        <title>Draft genome of Methanospirillum lacunae Ki8-1.</title>
        <authorList>
            <person name="Dueholm M.S."/>
            <person name="Nielsen P.H."/>
            <person name="Bakmann L.F."/>
            <person name="Otzen D.E."/>
        </authorList>
    </citation>
    <scope>NUCLEOTIDE SEQUENCE [LARGE SCALE GENOMIC DNA]</scope>
    <source>
        <strain evidence="3 4">Ki8-1</strain>
    </source>
</reference>
<feature type="domain" description="Response regulatory" evidence="2">
    <location>
        <begin position="9"/>
        <end position="136"/>
    </location>
</feature>
<organism evidence="3 4">
    <name type="scientific">Methanospirillum lacunae</name>
    <dbReference type="NCBI Taxonomy" id="668570"/>
    <lineage>
        <taxon>Archaea</taxon>
        <taxon>Methanobacteriati</taxon>
        <taxon>Methanobacteriota</taxon>
        <taxon>Stenosarchaea group</taxon>
        <taxon>Methanomicrobia</taxon>
        <taxon>Methanomicrobiales</taxon>
        <taxon>Methanospirillaceae</taxon>
        <taxon>Methanospirillum</taxon>
    </lineage>
</organism>
<name>A0A2V2N8J3_9EURY</name>
<dbReference type="PANTHER" id="PTHR44520">
    <property type="entry name" value="RESPONSE REGULATOR RCP1-RELATED"/>
    <property type="match status" value="1"/>
</dbReference>
<dbReference type="InterPro" id="IPR001789">
    <property type="entry name" value="Sig_transdc_resp-reg_receiver"/>
</dbReference>
<evidence type="ECO:0000256" key="1">
    <source>
        <dbReference type="PROSITE-ProRule" id="PRU00169"/>
    </source>
</evidence>
<gene>
    <name evidence="3" type="ORF">DK846_12220</name>
</gene>
<proteinExistence type="predicted"/>
<dbReference type="Proteomes" id="UP000245657">
    <property type="component" value="Unassembled WGS sequence"/>
</dbReference>
<dbReference type="SUPFAM" id="SSF52172">
    <property type="entry name" value="CheY-like"/>
    <property type="match status" value="1"/>
</dbReference>
<feature type="modified residue" description="4-aspartylphosphate" evidence="1">
    <location>
        <position position="69"/>
    </location>
</feature>
<dbReference type="RefSeq" id="WP_109969232.1">
    <property type="nucleotide sequence ID" value="NZ_CP176093.1"/>
</dbReference>
<dbReference type="InterPro" id="IPR052893">
    <property type="entry name" value="TCS_response_regulator"/>
</dbReference>
<keyword evidence="1" id="KW-0597">Phosphoprotein</keyword>
<dbReference type="SMART" id="SM00448">
    <property type="entry name" value="REC"/>
    <property type="match status" value="1"/>
</dbReference>
<comment type="caution">
    <text evidence="3">The sequence shown here is derived from an EMBL/GenBank/DDBJ whole genome shotgun (WGS) entry which is preliminary data.</text>
</comment>
<evidence type="ECO:0000313" key="4">
    <source>
        <dbReference type="Proteomes" id="UP000245657"/>
    </source>
</evidence>
<dbReference type="Pfam" id="PF00072">
    <property type="entry name" value="Response_reg"/>
    <property type="match status" value="1"/>
</dbReference>
<protein>
    <submittedName>
        <fullName evidence="3">Two-component system response regulator</fullName>
    </submittedName>
</protein>
<dbReference type="PANTHER" id="PTHR44520:SF1">
    <property type="entry name" value="TWO-COMPONENT SYSTEM REGULATORY PROTEIN"/>
    <property type="match status" value="1"/>
</dbReference>
<dbReference type="InterPro" id="IPR011006">
    <property type="entry name" value="CheY-like_superfamily"/>
</dbReference>
<sequence length="151" mass="17173">MARSDAGLELILIEDSPNDIELFLNVVEWIDMGDQVRVFPDGREALEYLLGTGKYEGQAPDYPVVIFLDLKMPLVDGIEVLKALKENPRSVTHPVVVFTSSNQDIDVVKSYQLGANSYVVKPVQFEKYAETIRELINYWRNMNRPMVHTGN</sequence>
<evidence type="ECO:0000259" key="2">
    <source>
        <dbReference type="PROSITE" id="PS50110"/>
    </source>
</evidence>
<dbReference type="PROSITE" id="PS50110">
    <property type="entry name" value="RESPONSE_REGULATORY"/>
    <property type="match status" value="1"/>
</dbReference>
<dbReference type="CDD" id="cd17557">
    <property type="entry name" value="REC_Rcp-like"/>
    <property type="match status" value="1"/>
</dbReference>
<dbReference type="AlphaFoldDB" id="A0A2V2N8J3"/>
<dbReference type="OrthoDB" id="9652at2157"/>
<dbReference type="EMBL" id="QGMY01000008">
    <property type="protein sequence ID" value="PWR71613.1"/>
    <property type="molecule type" value="Genomic_DNA"/>
</dbReference>
<dbReference type="Gene3D" id="3.40.50.2300">
    <property type="match status" value="1"/>
</dbReference>